<dbReference type="InterPro" id="IPR034829">
    <property type="entry name" value="DnaD-like_sf"/>
</dbReference>
<dbReference type="Gene3D" id="1.10.10.10">
    <property type="entry name" value="Winged helix-like DNA-binding domain superfamily/Winged helix DNA-binding domain"/>
    <property type="match status" value="1"/>
</dbReference>
<dbReference type="SUPFAM" id="SSF158499">
    <property type="entry name" value="DnaD domain-like"/>
    <property type="match status" value="1"/>
</dbReference>
<evidence type="ECO:0000313" key="4">
    <source>
        <dbReference type="EMBL" id="KRM69246.1"/>
    </source>
</evidence>
<dbReference type="InterPro" id="IPR036388">
    <property type="entry name" value="WH-like_DNA-bd_sf"/>
</dbReference>
<dbReference type="AlphaFoldDB" id="A0A0R2AQ34"/>
<comment type="caution">
    <text evidence="4">The sequence shown here is derived from an EMBL/GenBank/DDBJ whole genome shotgun (WGS) entry which is preliminary data.</text>
</comment>
<comment type="similarity">
    <text evidence="1">Belongs to the DnaB/DnaD family.</text>
</comment>
<dbReference type="RefSeq" id="WP_056965792.1">
    <property type="nucleotide sequence ID" value="NZ_AYYQ01000006.1"/>
</dbReference>
<dbReference type="EMBL" id="AYYQ01000006">
    <property type="protein sequence ID" value="KRM69246.1"/>
    <property type="molecule type" value="Genomic_DNA"/>
</dbReference>
<feature type="domain" description="DnaB/C C-terminal" evidence="3">
    <location>
        <begin position="155"/>
        <end position="217"/>
    </location>
</feature>
<evidence type="ECO:0000313" key="5">
    <source>
        <dbReference type="Proteomes" id="UP000052012"/>
    </source>
</evidence>
<dbReference type="Gene3D" id="1.10.10.630">
    <property type="entry name" value="DnaD domain-like"/>
    <property type="match status" value="1"/>
</dbReference>
<organism evidence="4 5">
    <name type="scientific">Apilactobacillus ozensis DSM 23829 = JCM 17196</name>
    <dbReference type="NCBI Taxonomy" id="1423781"/>
    <lineage>
        <taxon>Bacteria</taxon>
        <taxon>Bacillati</taxon>
        <taxon>Bacillota</taxon>
        <taxon>Bacilli</taxon>
        <taxon>Lactobacillales</taxon>
        <taxon>Lactobacillaceae</taxon>
        <taxon>Apilactobacillus</taxon>
    </lineage>
</organism>
<reference evidence="4 5" key="1">
    <citation type="journal article" date="2015" name="Genome Announc.">
        <title>Expanding the biotechnology potential of lactobacilli through comparative genomics of 213 strains and associated genera.</title>
        <authorList>
            <person name="Sun Z."/>
            <person name="Harris H.M."/>
            <person name="McCann A."/>
            <person name="Guo C."/>
            <person name="Argimon S."/>
            <person name="Zhang W."/>
            <person name="Yang X."/>
            <person name="Jeffery I.B."/>
            <person name="Cooney J.C."/>
            <person name="Kagawa T.F."/>
            <person name="Liu W."/>
            <person name="Song Y."/>
            <person name="Salvetti E."/>
            <person name="Wrobel A."/>
            <person name="Rasinkangas P."/>
            <person name="Parkhill J."/>
            <person name="Rea M.C."/>
            <person name="O'Sullivan O."/>
            <person name="Ritari J."/>
            <person name="Douillard F.P."/>
            <person name="Paul Ross R."/>
            <person name="Yang R."/>
            <person name="Briner A.E."/>
            <person name="Felis G.E."/>
            <person name="de Vos W.M."/>
            <person name="Barrangou R."/>
            <person name="Klaenhammer T.R."/>
            <person name="Caufield P.W."/>
            <person name="Cui Y."/>
            <person name="Zhang H."/>
            <person name="O'Toole P.W."/>
        </authorList>
    </citation>
    <scope>NUCLEOTIDE SEQUENCE [LARGE SCALE GENOMIC DNA]</scope>
    <source>
        <strain evidence="4 5">DSM 23829</strain>
    </source>
</reference>
<dbReference type="NCBIfam" id="TIGR01446">
    <property type="entry name" value="DnaD_dom"/>
    <property type="match status" value="1"/>
</dbReference>
<protein>
    <recommendedName>
        <fullName evidence="3">DnaB/C C-terminal domain-containing protein</fullName>
    </recommendedName>
</protein>
<sequence length="271" mass="31175">MATNNQITTPNKFIQMPIENLTGKGLNSTDKIIYSQIYTMLNIVDVCFMSNAKLAEGVEVTTRSVSRSISKLRDVGLINVEIIYKKDSKEIEKRYITLSTKMSRGCGRTYPYPTTKLSTPYDKNVQDKRLSNRLFNKEEEEESALKFYKSVWPELNKVLKRKLINLIKEYGQDLFNHAVNVAASNGVTVQTSFSYLSKILKDWQKHNVTDVKSADAYMNSRNKSTITNRKVNKKKSVKESLPNWARDDYKPPKEHIDASKKAELQQQLKDM</sequence>
<keyword evidence="5" id="KW-1185">Reference proteome</keyword>
<dbReference type="Proteomes" id="UP000052012">
    <property type="component" value="Unassembled WGS sequence"/>
</dbReference>
<evidence type="ECO:0000256" key="2">
    <source>
        <dbReference type="SAM" id="MobiDB-lite"/>
    </source>
</evidence>
<dbReference type="Pfam" id="PF07261">
    <property type="entry name" value="DnaB_2"/>
    <property type="match status" value="1"/>
</dbReference>
<name>A0A0R2AQ34_9LACO</name>
<evidence type="ECO:0000256" key="1">
    <source>
        <dbReference type="ARBA" id="ARBA00093462"/>
    </source>
</evidence>
<gene>
    <name evidence="4" type="ORF">FD06_GL000305</name>
</gene>
<proteinExistence type="inferred from homology"/>
<dbReference type="InterPro" id="IPR006343">
    <property type="entry name" value="DnaB/C_C"/>
</dbReference>
<accession>A0A0R2AQ34</accession>
<dbReference type="OrthoDB" id="1047417at2"/>
<dbReference type="STRING" id="1423781.FD06_GL000305"/>
<feature type="region of interest" description="Disordered" evidence="2">
    <location>
        <begin position="229"/>
        <end position="271"/>
    </location>
</feature>
<feature type="compositionally biased region" description="Basic and acidic residues" evidence="2">
    <location>
        <begin position="245"/>
        <end position="271"/>
    </location>
</feature>
<evidence type="ECO:0000259" key="3">
    <source>
        <dbReference type="Pfam" id="PF07261"/>
    </source>
</evidence>
<dbReference type="PATRIC" id="fig|1423781.4.peg.309"/>